<comment type="caution">
    <text evidence="1">The sequence shown here is derived from an EMBL/GenBank/DDBJ whole genome shotgun (WGS) entry which is preliminary data.</text>
</comment>
<dbReference type="Proteomes" id="UP000663864">
    <property type="component" value="Unassembled WGS sequence"/>
</dbReference>
<dbReference type="AlphaFoldDB" id="A0A814URU7"/>
<reference evidence="1" key="1">
    <citation type="submission" date="2021-02" db="EMBL/GenBank/DDBJ databases">
        <authorList>
            <person name="Nowell W R."/>
        </authorList>
    </citation>
    <scope>NUCLEOTIDE SEQUENCE</scope>
</reference>
<dbReference type="EMBL" id="CAJNOT010001296">
    <property type="protein sequence ID" value="CAF1178341.1"/>
    <property type="molecule type" value="Genomic_DNA"/>
</dbReference>
<evidence type="ECO:0000313" key="2">
    <source>
        <dbReference type="Proteomes" id="UP000663864"/>
    </source>
</evidence>
<sequence length="319" mass="37663">MNAFYLLNIRFRRTISDYRYYIYLPSNLTYVQFKEYRDKWLPMLKPHTLYIQKSIHYTLLHPLFEKCLSSLDTLVLWSVKSNLNPLPPLSLKRLRIHFDSGYDHCYKPITHYFLNASSQLTHIHITVKYVNGIRIWKNEQCLNGPPSIEPIHLPLLVNVVLHVMLYDDIVRLLPRLINVKYLQLTISKPLTKMRIMSISTLKRVQLDHLIDFQMYIGSNMNINEQSVPFSEFVVMCLPIALNRQLQRYAISVEISQFDSTYLNGNAWHQIFLSSTNNLSIVRLNLSLPVRFARHHYPTLLAEYIHWLPNVFLTVTDSNE</sequence>
<proteinExistence type="predicted"/>
<evidence type="ECO:0000313" key="1">
    <source>
        <dbReference type="EMBL" id="CAF1178341.1"/>
    </source>
</evidence>
<gene>
    <name evidence="1" type="ORF">ZHD862_LOCUS21612</name>
</gene>
<protein>
    <submittedName>
        <fullName evidence="1">Uncharacterized protein</fullName>
    </submittedName>
</protein>
<name>A0A814URU7_9BILA</name>
<accession>A0A814URU7</accession>
<organism evidence="1 2">
    <name type="scientific">Rotaria sordida</name>
    <dbReference type="NCBI Taxonomy" id="392033"/>
    <lineage>
        <taxon>Eukaryota</taxon>
        <taxon>Metazoa</taxon>
        <taxon>Spiralia</taxon>
        <taxon>Gnathifera</taxon>
        <taxon>Rotifera</taxon>
        <taxon>Eurotatoria</taxon>
        <taxon>Bdelloidea</taxon>
        <taxon>Philodinida</taxon>
        <taxon>Philodinidae</taxon>
        <taxon>Rotaria</taxon>
    </lineage>
</organism>